<evidence type="ECO:0000313" key="1">
    <source>
        <dbReference type="EMBL" id="MDQ0377371.1"/>
    </source>
</evidence>
<comment type="caution">
    <text evidence="1">The sequence shown here is derived from an EMBL/GenBank/DDBJ whole genome shotgun (WGS) entry which is preliminary data.</text>
</comment>
<proteinExistence type="predicted"/>
<accession>A0ABU0EPZ2</accession>
<dbReference type="RefSeq" id="WP_306989646.1">
    <property type="nucleotide sequence ID" value="NZ_JAUSUT010000001.1"/>
</dbReference>
<reference evidence="1 2" key="1">
    <citation type="submission" date="2023-07" db="EMBL/GenBank/DDBJ databases">
        <title>Sequencing the genomes of 1000 actinobacteria strains.</title>
        <authorList>
            <person name="Klenk H.-P."/>
        </authorList>
    </citation>
    <scope>NUCLEOTIDE SEQUENCE [LARGE SCALE GENOMIC DNA]</scope>
    <source>
        <strain evidence="1 2">DSM 45805</strain>
    </source>
</reference>
<evidence type="ECO:0000313" key="2">
    <source>
        <dbReference type="Proteomes" id="UP001229651"/>
    </source>
</evidence>
<protein>
    <submittedName>
        <fullName evidence="1">Uncharacterized protein</fullName>
    </submittedName>
</protein>
<dbReference type="Proteomes" id="UP001229651">
    <property type="component" value="Unassembled WGS sequence"/>
</dbReference>
<organism evidence="1 2">
    <name type="scientific">Amycolatopsis thermophila</name>
    <dbReference type="NCBI Taxonomy" id="206084"/>
    <lineage>
        <taxon>Bacteria</taxon>
        <taxon>Bacillati</taxon>
        <taxon>Actinomycetota</taxon>
        <taxon>Actinomycetes</taxon>
        <taxon>Pseudonocardiales</taxon>
        <taxon>Pseudonocardiaceae</taxon>
        <taxon>Amycolatopsis</taxon>
    </lineage>
</organism>
<dbReference type="EMBL" id="JAUSUT010000001">
    <property type="protein sequence ID" value="MDQ0377371.1"/>
    <property type="molecule type" value="Genomic_DNA"/>
</dbReference>
<name>A0ABU0EPZ2_9PSEU</name>
<gene>
    <name evidence="1" type="ORF">FB470_001365</name>
</gene>
<sequence>MNRGTRRARAATWMADRIRQEETMETPGNCNCGNCCDCGGEYGRN</sequence>
<keyword evidence="2" id="KW-1185">Reference proteome</keyword>